<dbReference type="GO" id="GO:0010089">
    <property type="term" value="P:xylem development"/>
    <property type="evidence" value="ECO:0007669"/>
    <property type="project" value="InterPro"/>
</dbReference>
<proteinExistence type="predicted"/>
<reference evidence="2 3" key="1">
    <citation type="submission" date="2024-03" db="EMBL/GenBank/DDBJ databases">
        <authorList>
            <person name="Martinez-Hernandez J."/>
        </authorList>
    </citation>
    <scope>NUCLEOTIDE SEQUENCE [LARGE SCALE GENOMIC DNA]</scope>
</reference>
<feature type="compositionally biased region" description="Polar residues" evidence="1">
    <location>
        <begin position="124"/>
        <end position="135"/>
    </location>
</feature>
<dbReference type="InterPro" id="IPR039280">
    <property type="entry name" value="VUP"/>
</dbReference>
<name>A0AAV1YLJ9_LUPLU</name>
<keyword evidence="3" id="KW-1185">Reference proteome</keyword>
<comment type="caution">
    <text evidence="2">The sequence shown here is derived from an EMBL/GenBank/DDBJ whole genome shotgun (WGS) entry which is preliminary data.</text>
</comment>
<dbReference type="Proteomes" id="UP001497480">
    <property type="component" value="Unassembled WGS sequence"/>
</dbReference>
<protein>
    <submittedName>
        <fullName evidence="2">Uncharacterized protein</fullName>
    </submittedName>
</protein>
<evidence type="ECO:0000256" key="1">
    <source>
        <dbReference type="SAM" id="MobiDB-lite"/>
    </source>
</evidence>
<accession>A0AAV1YLJ9</accession>
<dbReference type="PANTHER" id="PTHR33974:SF25">
    <property type="entry name" value="SMALL PHOSPHATASE-LIKE PROTEIN 2, PUTATIVE-RELATED"/>
    <property type="match status" value="1"/>
</dbReference>
<dbReference type="EMBL" id="CAXHTB010000025">
    <property type="protein sequence ID" value="CAL0333820.1"/>
    <property type="molecule type" value="Genomic_DNA"/>
</dbReference>
<dbReference type="PANTHER" id="PTHR33974">
    <property type="entry name" value="VASCULAR-RELATED UNKNOWN PROTEIN 1-RELATED"/>
    <property type="match status" value="1"/>
</dbReference>
<organism evidence="2 3">
    <name type="scientific">Lupinus luteus</name>
    <name type="common">European yellow lupine</name>
    <dbReference type="NCBI Taxonomy" id="3873"/>
    <lineage>
        <taxon>Eukaryota</taxon>
        <taxon>Viridiplantae</taxon>
        <taxon>Streptophyta</taxon>
        <taxon>Embryophyta</taxon>
        <taxon>Tracheophyta</taxon>
        <taxon>Spermatophyta</taxon>
        <taxon>Magnoliopsida</taxon>
        <taxon>eudicotyledons</taxon>
        <taxon>Gunneridae</taxon>
        <taxon>Pentapetalae</taxon>
        <taxon>rosids</taxon>
        <taxon>fabids</taxon>
        <taxon>Fabales</taxon>
        <taxon>Fabaceae</taxon>
        <taxon>Papilionoideae</taxon>
        <taxon>50 kb inversion clade</taxon>
        <taxon>genistoids sensu lato</taxon>
        <taxon>core genistoids</taxon>
        <taxon>Genisteae</taxon>
        <taxon>Lupinus</taxon>
    </lineage>
</organism>
<dbReference type="AlphaFoldDB" id="A0AAV1YLJ9"/>
<evidence type="ECO:0000313" key="2">
    <source>
        <dbReference type="EMBL" id="CAL0333820.1"/>
    </source>
</evidence>
<sequence>MSSISKTPSSTTHISSDSIEESGWTNYFEEFFNNQNHNISLSAVSSSSSLVSNATSLPTKNIADNEKAQEFSLNENTSKRPSFNKRKNFMNVLVDDALEDTATFPLSSPKEKGNILEQREENKNGQWSSNGRERE</sequence>
<gene>
    <name evidence="2" type="ORF">LLUT_LOCUS34880</name>
</gene>
<feature type="region of interest" description="Disordered" evidence="1">
    <location>
        <begin position="103"/>
        <end position="135"/>
    </location>
</feature>
<evidence type="ECO:0000313" key="3">
    <source>
        <dbReference type="Proteomes" id="UP001497480"/>
    </source>
</evidence>
<feature type="compositionally biased region" description="Basic and acidic residues" evidence="1">
    <location>
        <begin position="109"/>
        <end position="123"/>
    </location>
</feature>